<dbReference type="SUPFAM" id="SSF54768">
    <property type="entry name" value="dsRNA-binding domain-like"/>
    <property type="match status" value="1"/>
</dbReference>
<evidence type="ECO:0000259" key="4">
    <source>
        <dbReference type="PROSITE" id="PS50137"/>
    </source>
</evidence>
<dbReference type="PROSITE" id="PS50139">
    <property type="entry name" value="Z_BINDING"/>
    <property type="match status" value="2"/>
</dbReference>
<feature type="compositionally biased region" description="Polar residues" evidence="3">
    <location>
        <begin position="117"/>
        <end position="129"/>
    </location>
</feature>
<sequence>MDRRIIQILQSNGLPMKPVEIGKLCGVANKSDLNHLLYGMKARGLLNKEQDVPPLWTVAVGESAGTGPPVKTSKQQLSARNHHDLNGALPNKHLQTRSFTEYRTPPKPYSDSDDSGSEGNNVSHTSAPRTEQPDYETASTTHQVSELETKVLKHLSSCKGNSNHTLLIAKAIGLRTKSDVNRALYALAKKGLILQCCDNSKITWALAEAGIKLTAATSTQCEGGTLEAQVQLRPACESTHQSLQPSFDARSQPPYIPGRQPGSYPRPDTEAAFTPTNQGAWSDGTTYSPAAAPASTGNTFTAAQAAASWNLCHVAQAEPPPLPSLMLQTDDRYNILLGNIPSSQRSVAQNMPSIWSSTGLEACMSSEPVTGVSMCSPSDHNSGSHISATVAAATLSLPRVNSLDVLTSATFAALNKNPISALTEYGQARRVAVALDVVRSWGQPHCPSFEVAAKVDGRQFPSVTAKTKKDGRRMAADLAMRALMAEGLYQPKGPVDASIIQQLEQGTWADRVAAQCHSTFTHLTAEIQESLAGRKVLAAIVMKRELTDQGTVVAMGTGNRCITGERMSLEGQVVNDSHAEVIARRSLVRFLYKQLDLYARDPAHSILQPSIAGDLLKVKDGLCFHLYISTAPCGDGAIFSISDKEDNYMNDENTQEHRPKFSSKAGQLRTKMENGEGTIPIEANFTHQTWDGIVRGERLRTMSCSDKIARWNVLGLQGALLSNFLEPIYLHSITLGYLYNHGQLARAVCCRISQPQVELQPPYKVNHPWLGRISKADALRETEKTKQTSLNWCSDDDRVEVTDGSTGQCTLSRALDETSISRVAKCKLYEKFKETSNLFHRMDLLGAECYYKAKQTATLYQQAKAQLFKLFLNRGMGTWICKPMEEKLF</sequence>
<feature type="domain" description="Z-binding" evidence="5">
    <location>
        <begin position="141"/>
        <end position="208"/>
    </location>
</feature>
<dbReference type="InterPro" id="IPR014720">
    <property type="entry name" value="dsRBD_dom"/>
</dbReference>
<feature type="region of interest" description="Disordered" evidence="3">
    <location>
        <begin position="237"/>
        <end position="288"/>
    </location>
</feature>
<dbReference type="InterPro" id="IPR042371">
    <property type="entry name" value="Z_dom"/>
</dbReference>
<dbReference type="Gene3D" id="1.10.10.10">
    <property type="entry name" value="Winged helix-like DNA-binding domain superfamily/Winged helix DNA-binding domain"/>
    <property type="match status" value="2"/>
</dbReference>
<feature type="region of interest" description="Disordered" evidence="3">
    <location>
        <begin position="83"/>
        <end position="143"/>
    </location>
</feature>
<evidence type="ECO:0000259" key="5">
    <source>
        <dbReference type="PROSITE" id="PS50139"/>
    </source>
</evidence>
<protein>
    <submittedName>
        <fullName evidence="8">Double-stranded RNA-specific adenosine deaminase-like</fullName>
    </submittedName>
</protein>
<dbReference type="InterPro" id="IPR036390">
    <property type="entry name" value="WH_DNA-bd_sf"/>
</dbReference>
<feature type="region of interest" description="Disordered" evidence="3">
    <location>
        <begin position="59"/>
        <end position="78"/>
    </location>
</feature>
<evidence type="ECO:0000256" key="2">
    <source>
        <dbReference type="PROSITE-ProRule" id="PRU00266"/>
    </source>
</evidence>
<feature type="domain" description="A to I editase" evidence="6">
    <location>
        <begin position="554"/>
        <end position="889"/>
    </location>
</feature>
<dbReference type="PROSITE" id="PS50137">
    <property type="entry name" value="DS_RBD"/>
    <property type="match status" value="1"/>
</dbReference>
<feature type="compositionally biased region" description="Polar residues" evidence="3">
    <location>
        <begin position="274"/>
        <end position="287"/>
    </location>
</feature>
<dbReference type="GeneID" id="106806408"/>
<dbReference type="SUPFAM" id="SSF46785">
    <property type="entry name" value="Winged helix' DNA-binding domain"/>
    <property type="match status" value="2"/>
</dbReference>
<evidence type="ECO:0000256" key="1">
    <source>
        <dbReference type="ARBA" id="ARBA00022884"/>
    </source>
</evidence>
<dbReference type="InterPro" id="IPR036388">
    <property type="entry name" value="WH-like_DNA-bd_sf"/>
</dbReference>
<feature type="domain" description="Z-binding" evidence="5">
    <location>
        <begin position="1"/>
        <end position="60"/>
    </location>
</feature>
<dbReference type="SMART" id="SM00358">
    <property type="entry name" value="DSRM"/>
    <property type="match status" value="1"/>
</dbReference>
<dbReference type="Proteomes" id="UP000695022">
    <property type="component" value="Unplaced"/>
</dbReference>
<organism evidence="7 8">
    <name type="scientific">Priapulus caudatus</name>
    <name type="common">Priapulid worm</name>
    <dbReference type="NCBI Taxonomy" id="37621"/>
    <lineage>
        <taxon>Eukaryota</taxon>
        <taxon>Metazoa</taxon>
        <taxon>Ecdysozoa</taxon>
        <taxon>Scalidophora</taxon>
        <taxon>Priapulida</taxon>
        <taxon>Priapulimorpha</taxon>
        <taxon>Priapulimorphida</taxon>
        <taxon>Priapulidae</taxon>
        <taxon>Priapulus</taxon>
    </lineage>
</organism>
<keyword evidence="7" id="KW-1185">Reference proteome</keyword>
<accession>A0ABM1DV47</accession>
<dbReference type="Pfam" id="PF00035">
    <property type="entry name" value="dsrm"/>
    <property type="match status" value="1"/>
</dbReference>
<evidence type="ECO:0000259" key="6">
    <source>
        <dbReference type="PROSITE" id="PS50141"/>
    </source>
</evidence>
<evidence type="ECO:0000256" key="3">
    <source>
        <dbReference type="SAM" id="MobiDB-lite"/>
    </source>
</evidence>
<dbReference type="PANTHER" id="PTHR10910:SF107">
    <property type="entry name" value="DOUBLE-STRANDED RNA-SPECIFIC ADENOSINE DEAMINASE"/>
    <property type="match status" value="1"/>
</dbReference>
<dbReference type="Pfam" id="PF02137">
    <property type="entry name" value="A_deamin"/>
    <property type="match status" value="1"/>
</dbReference>
<dbReference type="PANTHER" id="PTHR10910">
    <property type="entry name" value="EUKARYOTE SPECIFIC DSRNA BINDING PROTEIN"/>
    <property type="match status" value="1"/>
</dbReference>
<dbReference type="SMART" id="SM00550">
    <property type="entry name" value="Zalpha"/>
    <property type="match status" value="2"/>
</dbReference>
<feature type="domain" description="DRBM" evidence="4">
    <location>
        <begin position="417"/>
        <end position="485"/>
    </location>
</feature>
<dbReference type="PROSITE" id="PS50141">
    <property type="entry name" value="A_DEAMIN_EDITASE"/>
    <property type="match status" value="1"/>
</dbReference>
<reference evidence="8" key="1">
    <citation type="submission" date="2025-08" db="UniProtKB">
        <authorList>
            <consortium name="RefSeq"/>
        </authorList>
    </citation>
    <scope>IDENTIFICATION</scope>
</reference>
<dbReference type="Pfam" id="PF02295">
    <property type="entry name" value="z-alpha"/>
    <property type="match status" value="2"/>
</dbReference>
<dbReference type="RefSeq" id="XP_014663818.1">
    <property type="nucleotide sequence ID" value="XM_014808332.1"/>
</dbReference>
<name>A0ABM1DV47_PRICU</name>
<dbReference type="CDD" id="cd19902">
    <property type="entry name" value="DSRM_DRADA"/>
    <property type="match status" value="1"/>
</dbReference>
<evidence type="ECO:0000313" key="8">
    <source>
        <dbReference type="RefSeq" id="XP_014663818.1"/>
    </source>
</evidence>
<dbReference type="Gene3D" id="3.30.160.20">
    <property type="match status" value="1"/>
</dbReference>
<dbReference type="InterPro" id="IPR002466">
    <property type="entry name" value="A_deamin"/>
</dbReference>
<keyword evidence="1 2" id="KW-0694">RNA-binding</keyword>
<proteinExistence type="predicted"/>
<evidence type="ECO:0000313" key="7">
    <source>
        <dbReference type="Proteomes" id="UP000695022"/>
    </source>
</evidence>
<gene>
    <name evidence="8" type="primary">LOC106806408</name>
</gene>
<dbReference type="SMART" id="SM00552">
    <property type="entry name" value="ADEAMc"/>
    <property type="match status" value="1"/>
</dbReference>